<sequence length="98" mass="10922">MPDPRAGCGLIAAMNQDASTRPPLPDHLSVDPRSPHHVAAVFQHDIGIRFNGKERFDVEEYCLSEGWIKVAAGKTVDRRGRPLLIKLKGQVEAFYREA</sequence>
<reference evidence="2" key="1">
    <citation type="journal article" date="2019" name="Int. J. Syst. Evol. Microbiol.">
        <title>The Global Catalogue of Microorganisms (GCM) 10K type strain sequencing project: providing services to taxonomists for standard genome sequencing and annotation.</title>
        <authorList>
            <consortium name="The Broad Institute Genomics Platform"/>
            <consortium name="The Broad Institute Genome Sequencing Center for Infectious Disease"/>
            <person name="Wu L."/>
            <person name="Ma J."/>
        </authorList>
    </citation>
    <scope>NUCLEOTIDE SEQUENCE [LARGE SCALE GENOMIC DNA]</scope>
    <source>
        <strain evidence="2">KCTC 23314</strain>
    </source>
</reference>
<dbReference type="Pfam" id="PF11730">
    <property type="entry name" value="DUF3297"/>
    <property type="match status" value="1"/>
</dbReference>
<dbReference type="Proteomes" id="UP000626210">
    <property type="component" value="Unassembled WGS sequence"/>
</dbReference>
<name>A0ABQ3G8W8_9BURK</name>
<keyword evidence="1" id="KW-0575">Peroxidase</keyword>
<keyword evidence="1" id="KW-0560">Oxidoreductase</keyword>
<keyword evidence="2" id="KW-1185">Reference proteome</keyword>
<protein>
    <submittedName>
        <fullName evidence="1">Glutathione peroxidase</fullName>
    </submittedName>
</protein>
<dbReference type="InterPro" id="IPR021724">
    <property type="entry name" value="DUF3297"/>
</dbReference>
<evidence type="ECO:0000313" key="1">
    <source>
        <dbReference type="EMBL" id="GHC97723.1"/>
    </source>
</evidence>
<evidence type="ECO:0000313" key="2">
    <source>
        <dbReference type="Proteomes" id="UP000626210"/>
    </source>
</evidence>
<gene>
    <name evidence="1" type="ORF">GCM10007320_52800</name>
</gene>
<dbReference type="GO" id="GO:0004601">
    <property type="term" value="F:peroxidase activity"/>
    <property type="evidence" value="ECO:0007669"/>
    <property type="project" value="UniProtKB-KW"/>
</dbReference>
<proteinExistence type="predicted"/>
<dbReference type="EMBL" id="BMYK01000024">
    <property type="protein sequence ID" value="GHC97723.1"/>
    <property type="molecule type" value="Genomic_DNA"/>
</dbReference>
<organism evidence="1 2">
    <name type="scientific">Pseudorhodoferax aquiterrae</name>
    <dbReference type="NCBI Taxonomy" id="747304"/>
    <lineage>
        <taxon>Bacteria</taxon>
        <taxon>Pseudomonadati</taxon>
        <taxon>Pseudomonadota</taxon>
        <taxon>Betaproteobacteria</taxon>
        <taxon>Burkholderiales</taxon>
        <taxon>Comamonadaceae</taxon>
    </lineage>
</organism>
<comment type="caution">
    <text evidence="1">The sequence shown here is derived from an EMBL/GenBank/DDBJ whole genome shotgun (WGS) entry which is preliminary data.</text>
</comment>
<accession>A0ABQ3G8W8</accession>